<evidence type="ECO:0000313" key="2">
    <source>
        <dbReference type="EMBL" id="GGO81599.1"/>
    </source>
</evidence>
<dbReference type="Gene3D" id="1.20.1290.10">
    <property type="entry name" value="AhpD-like"/>
    <property type="match status" value="1"/>
</dbReference>
<dbReference type="PANTHER" id="PTHR34846">
    <property type="entry name" value="4-CARBOXYMUCONOLACTONE DECARBOXYLASE FAMILY PROTEIN (AFU_ORTHOLOGUE AFUA_6G11590)"/>
    <property type="match status" value="1"/>
</dbReference>
<dbReference type="EMBL" id="BMNH01000038">
    <property type="protein sequence ID" value="GGO81599.1"/>
    <property type="molecule type" value="Genomic_DNA"/>
</dbReference>
<gene>
    <name evidence="2" type="ORF">GCM10012289_70940</name>
</gene>
<dbReference type="SUPFAM" id="SSF69118">
    <property type="entry name" value="AhpD-like"/>
    <property type="match status" value="1"/>
</dbReference>
<comment type="caution">
    <text evidence="2">The sequence shown here is derived from an EMBL/GenBank/DDBJ whole genome shotgun (WGS) entry which is preliminary data.</text>
</comment>
<dbReference type="PANTHER" id="PTHR34846:SF5">
    <property type="entry name" value="CARBOXYMUCONOLACTONE DECARBOXYLASE-LIKE DOMAIN-CONTAINING PROTEIN"/>
    <property type="match status" value="1"/>
</dbReference>
<dbReference type="Proteomes" id="UP000646523">
    <property type="component" value="Unassembled WGS sequence"/>
</dbReference>
<reference evidence="2" key="1">
    <citation type="journal article" date="2014" name="Int. J. Syst. Evol. Microbiol.">
        <title>Complete genome sequence of Corynebacterium casei LMG S-19264T (=DSM 44701T), isolated from a smear-ripened cheese.</title>
        <authorList>
            <consortium name="US DOE Joint Genome Institute (JGI-PGF)"/>
            <person name="Walter F."/>
            <person name="Albersmeier A."/>
            <person name="Kalinowski J."/>
            <person name="Ruckert C."/>
        </authorList>
    </citation>
    <scope>NUCLEOTIDE SEQUENCE</scope>
    <source>
        <strain evidence="2">CGMCC 4.7368</strain>
    </source>
</reference>
<dbReference type="InterPro" id="IPR029032">
    <property type="entry name" value="AhpD-like"/>
</dbReference>
<evidence type="ECO:0000313" key="3">
    <source>
        <dbReference type="Proteomes" id="UP000646523"/>
    </source>
</evidence>
<keyword evidence="3" id="KW-1185">Reference proteome</keyword>
<protein>
    <recommendedName>
        <fullName evidence="4">Carboxymuconolactone decarboxylase family protein</fullName>
    </recommendedName>
</protein>
<name>A0A918DTM8_9ACTN</name>
<reference evidence="2" key="2">
    <citation type="submission" date="2020-09" db="EMBL/GenBank/DDBJ databases">
        <authorList>
            <person name="Sun Q."/>
            <person name="Zhou Y."/>
        </authorList>
    </citation>
    <scope>NUCLEOTIDE SEQUENCE</scope>
    <source>
        <strain evidence="2">CGMCC 4.7368</strain>
    </source>
</reference>
<organism evidence="2 3">
    <name type="scientific">Nonomuraea cavernae</name>
    <dbReference type="NCBI Taxonomy" id="2045107"/>
    <lineage>
        <taxon>Bacteria</taxon>
        <taxon>Bacillati</taxon>
        <taxon>Actinomycetota</taxon>
        <taxon>Actinomycetes</taxon>
        <taxon>Streptosporangiales</taxon>
        <taxon>Streptosporangiaceae</taxon>
        <taxon>Nonomuraea</taxon>
    </lineage>
</organism>
<sequence length="140" mass="15597">MHGRIPWHERTTLTPEQRADFEWYAHERVGRGVGLTEEELAALSTGADAVTFDETERTLRAVCRALLTDRSLDDALYARATADLGEHMLYELVVLVGYYDTLVLSLSAFRTPLPAGEPPFFDRPSPEQDPTAGRGAPPRL</sequence>
<accession>A0A918DTM8</accession>
<dbReference type="AlphaFoldDB" id="A0A918DTM8"/>
<feature type="region of interest" description="Disordered" evidence="1">
    <location>
        <begin position="116"/>
        <end position="140"/>
    </location>
</feature>
<dbReference type="RefSeq" id="WP_189128606.1">
    <property type="nucleotide sequence ID" value="NZ_BMNH01000038.1"/>
</dbReference>
<evidence type="ECO:0008006" key="4">
    <source>
        <dbReference type="Google" id="ProtNLM"/>
    </source>
</evidence>
<proteinExistence type="predicted"/>
<evidence type="ECO:0000256" key="1">
    <source>
        <dbReference type="SAM" id="MobiDB-lite"/>
    </source>
</evidence>